<dbReference type="Proteomes" id="UP000037288">
    <property type="component" value="Unassembled WGS sequence"/>
</dbReference>
<accession>A0A0K9XA65</accession>
<sequence length="110" mass="11689">METRSIFTGAVKALEARTETFGITESYARGPFTVRVPEGALILGASQRLGKPTCEDGKAYLDGSTLVTGEPTEDGLGWTVRDLGFKVLTDVPGAAWTVPLTIRVTYAVPA</sequence>
<keyword evidence="2" id="KW-1185">Reference proteome</keyword>
<dbReference type="RefSeq" id="WP_049718642.1">
    <property type="nucleotide sequence ID" value="NZ_LFXA01000017.1"/>
</dbReference>
<dbReference type="EMBL" id="LFXA01000017">
    <property type="protein sequence ID" value="KNB50098.1"/>
    <property type="molecule type" value="Genomic_DNA"/>
</dbReference>
<dbReference type="STRING" id="1678637.AC230_25695"/>
<name>A0A0K9XA65_9ACTN</name>
<evidence type="ECO:0000313" key="1">
    <source>
        <dbReference type="EMBL" id="KNB50098.1"/>
    </source>
</evidence>
<organism evidence="1 2">
    <name type="scientific">Streptomyces caatingaensis</name>
    <dbReference type="NCBI Taxonomy" id="1678637"/>
    <lineage>
        <taxon>Bacteria</taxon>
        <taxon>Bacillati</taxon>
        <taxon>Actinomycetota</taxon>
        <taxon>Actinomycetes</taxon>
        <taxon>Kitasatosporales</taxon>
        <taxon>Streptomycetaceae</taxon>
        <taxon>Streptomyces</taxon>
    </lineage>
</organism>
<gene>
    <name evidence="1" type="ORF">AC230_25695</name>
</gene>
<dbReference type="AlphaFoldDB" id="A0A0K9XA65"/>
<protein>
    <submittedName>
        <fullName evidence="1">Uncharacterized protein</fullName>
    </submittedName>
</protein>
<dbReference type="PATRIC" id="fig|1678637.3.peg.5486"/>
<proteinExistence type="predicted"/>
<evidence type="ECO:0000313" key="2">
    <source>
        <dbReference type="Proteomes" id="UP000037288"/>
    </source>
</evidence>
<comment type="caution">
    <text evidence="1">The sequence shown here is derived from an EMBL/GenBank/DDBJ whole genome shotgun (WGS) entry which is preliminary data.</text>
</comment>
<reference evidence="2" key="1">
    <citation type="submission" date="2015-07" db="EMBL/GenBank/DDBJ databases">
        <title>Draft genome sequence of Streptomyces sp. CMAA 1322, a bacterium isolated from Caatinga biome, from dry forest semiarid of Brazil.</title>
        <authorList>
            <person name="Santos S.N."/>
            <person name="Gacesa R."/>
            <person name="Taketani R.G."/>
            <person name="Long P.F."/>
            <person name="Melo I.S."/>
        </authorList>
    </citation>
    <scope>NUCLEOTIDE SEQUENCE [LARGE SCALE GENOMIC DNA]</scope>
    <source>
        <strain evidence="2">CMAA 1322</strain>
    </source>
</reference>